<gene>
    <name evidence="1" type="ORF">GM51_5595</name>
</gene>
<dbReference type="AlphaFoldDB" id="A0A094Q9M4"/>
<evidence type="ECO:0000313" key="1">
    <source>
        <dbReference type="EMBL" id="KGA20097.1"/>
    </source>
</evidence>
<protein>
    <submittedName>
        <fullName evidence="1">Uncharacterized protein</fullName>
    </submittedName>
</protein>
<organism evidence="1">
    <name type="scientific">freshwater metagenome</name>
    <dbReference type="NCBI Taxonomy" id="449393"/>
    <lineage>
        <taxon>unclassified sequences</taxon>
        <taxon>metagenomes</taxon>
        <taxon>ecological metagenomes</taxon>
    </lineage>
</organism>
<sequence>MDIKSSQSGSSLVANIEDLADKNAILETIQDCADGNCACSTDEYQKVESMQILPGLNSIQLVIEVKAGETIDLNCISECLTPNDDN</sequence>
<name>A0A094Q9M4_9ZZZZ</name>
<accession>A0A094Q9M4</accession>
<proteinExistence type="predicted"/>
<reference evidence="1" key="1">
    <citation type="submission" date="2014-06" db="EMBL/GenBank/DDBJ databases">
        <title>Key roles for freshwater Actinobacteria revealed by deep metagenomic sequencing.</title>
        <authorList>
            <person name="Ghai R."/>
            <person name="Mizuno C.M."/>
            <person name="Picazo A."/>
            <person name="Camacho A."/>
            <person name="Rodriguez-Valera F."/>
        </authorList>
    </citation>
    <scope>NUCLEOTIDE SEQUENCE</scope>
</reference>
<comment type="caution">
    <text evidence="1">The sequence shown here is derived from an EMBL/GenBank/DDBJ whole genome shotgun (WGS) entry which is preliminary data.</text>
</comment>
<dbReference type="EMBL" id="JNSL01000024">
    <property type="protein sequence ID" value="KGA20097.1"/>
    <property type="molecule type" value="Genomic_DNA"/>
</dbReference>